<proteinExistence type="predicted"/>
<accession>W9QP60</accession>
<dbReference type="eggNOG" id="ENOG502RI50">
    <property type="taxonomic scope" value="Eukaryota"/>
</dbReference>
<dbReference type="InterPro" id="IPR007750">
    <property type="entry name" value="DUF674"/>
</dbReference>
<protein>
    <recommendedName>
        <fullName evidence="3">DUF674 family protein</fullName>
    </recommendedName>
</protein>
<keyword evidence="2" id="KW-1185">Reference proteome</keyword>
<evidence type="ECO:0000313" key="1">
    <source>
        <dbReference type="EMBL" id="EXB30494.1"/>
    </source>
</evidence>
<sequence length="293" mass="32521">MNLSRAASEDGNCFVKGGTAYMIYDDLQVVPVSSSQILSLFSEIGVKDQNSIDELTINVLNLLFCSLVSKAPLTETFLNSKTTPESITATSFHKNSSVKEEKMTNDQEEKIDVKLIVSRSKKKVCYAEASFYNMKQVHDGSLKGCIDHLYKSVLDLDEQHFFSNIHKKILVSPCPALGSRYTSDWFNLRVLAGTERPSPFATSLSVLHPLSRYDGGFLREPTLFIVTDGLTITPISSIVCFSILEESKVPFNGIQEKAVHVGKEEALRLLVSSFVSESALTNTFIRSQSRSNE</sequence>
<name>W9QP60_9ROSA</name>
<evidence type="ECO:0008006" key="3">
    <source>
        <dbReference type="Google" id="ProtNLM"/>
    </source>
</evidence>
<dbReference type="Proteomes" id="UP000030645">
    <property type="component" value="Unassembled WGS sequence"/>
</dbReference>
<gene>
    <name evidence="1" type="ORF">L484_006044</name>
</gene>
<organism evidence="1 2">
    <name type="scientific">Morus notabilis</name>
    <dbReference type="NCBI Taxonomy" id="981085"/>
    <lineage>
        <taxon>Eukaryota</taxon>
        <taxon>Viridiplantae</taxon>
        <taxon>Streptophyta</taxon>
        <taxon>Embryophyta</taxon>
        <taxon>Tracheophyta</taxon>
        <taxon>Spermatophyta</taxon>
        <taxon>Magnoliopsida</taxon>
        <taxon>eudicotyledons</taxon>
        <taxon>Gunneridae</taxon>
        <taxon>Pentapetalae</taxon>
        <taxon>rosids</taxon>
        <taxon>fabids</taxon>
        <taxon>Rosales</taxon>
        <taxon>Moraceae</taxon>
        <taxon>Moreae</taxon>
        <taxon>Morus</taxon>
    </lineage>
</organism>
<dbReference type="PANTHER" id="PTHR33103">
    <property type="entry name" value="OS01G0153900 PROTEIN"/>
    <property type="match status" value="1"/>
</dbReference>
<dbReference type="Pfam" id="PF05056">
    <property type="entry name" value="DUF674"/>
    <property type="match status" value="2"/>
</dbReference>
<dbReference type="AlphaFoldDB" id="W9QP60"/>
<evidence type="ECO:0000313" key="2">
    <source>
        <dbReference type="Proteomes" id="UP000030645"/>
    </source>
</evidence>
<reference evidence="2" key="1">
    <citation type="submission" date="2013-01" db="EMBL/GenBank/DDBJ databases">
        <title>Draft Genome Sequence of a Mulberry Tree, Morus notabilis C.K. Schneid.</title>
        <authorList>
            <person name="He N."/>
            <person name="Zhao S."/>
        </authorList>
    </citation>
    <scope>NUCLEOTIDE SEQUENCE</scope>
</reference>
<dbReference type="PANTHER" id="PTHR33103:SF27">
    <property type="entry name" value="OS04G0594700 PROTEIN"/>
    <property type="match status" value="1"/>
</dbReference>
<dbReference type="EMBL" id="KE343491">
    <property type="protein sequence ID" value="EXB30494.1"/>
    <property type="molecule type" value="Genomic_DNA"/>
</dbReference>